<accession>A0A8J5WIM8</accession>
<keyword evidence="3" id="KW-0677">Repeat</keyword>
<keyword evidence="5" id="KW-0611">Plant defense</keyword>
<evidence type="ECO:0000313" key="11">
    <source>
        <dbReference type="EMBL" id="KAG8090421.1"/>
    </source>
</evidence>
<dbReference type="EMBL" id="JAAALK010000081">
    <property type="protein sequence ID" value="KAG8090421.1"/>
    <property type="molecule type" value="Genomic_DNA"/>
</dbReference>
<evidence type="ECO:0000256" key="1">
    <source>
        <dbReference type="ARBA" id="ARBA00008894"/>
    </source>
</evidence>
<comment type="caution">
    <text evidence="11">The sequence shown here is derived from an EMBL/GenBank/DDBJ whole genome shotgun (WGS) entry which is preliminary data.</text>
</comment>
<evidence type="ECO:0000259" key="7">
    <source>
        <dbReference type="Pfam" id="PF00931"/>
    </source>
</evidence>
<dbReference type="InterPro" id="IPR044974">
    <property type="entry name" value="Disease_R_plants"/>
</dbReference>
<dbReference type="GO" id="GO:0042742">
    <property type="term" value="P:defense response to bacterium"/>
    <property type="evidence" value="ECO:0007669"/>
    <property type="project" value="UniProtKB-ARBA"/>
</dbReference>
<evidence type="ECO:0000256" key="3">
    <source>
        <dbReference type="ARBA" id="ARBA00022737"/>
    </source>
</evidence>
<reference evidence="11" key="1">
    <citation type="journal article" date="2021" name="bioRxiv">
        <title>Whole Genome Assembly and Annotation of Northern Wild Rice, Zizania palustris L., Supports a Whole Genome Duplication in the Zizania Genus.</title>
        <authorList>
            <person name="Haas M."/>
            <person name="Kono T."/>
            <person name="Macchietto M."/>
            <person name="Millas R."/>
            <person name="McGilp L."/>
            <person name="Shao M."/>
            <person name="Duquette J."/>
            <person name="Hirsch C.N."/>
            <person name="Kimball J."/>
        </authorList>
    </citation>
    <scope>NUCLEOTIDE SEQUENCE</scope>
    <source>
        <tissue evidence="11">Fresh leaf tissue</tissue>
    </source>
</reference>
<feature type="domain" description="Disease resistance N-terminal" evidence="8">
    <location>
        <begin position="9"/>
        <end position="87"/>
    </location>
</feature>
<feature type="domain" description="NB-ARC" evidence="7">
    <location>
        <begin position="173"/>
        <end position="326"/>
    </location>
</feature>
<organism evidence="11 12">
    <name type="scientific">Zizania palustris</name>
    <name type="common">Northern wild rice</name>
    <dbReference type="NCBI Taxonomy" id="103762"/>
    <lineage>
        <taxon>Eukaryota</taxon>
        <taxon>Viridiplantae</taxon>
        <taxon>Streptophyta</taxon>
        <taxon>Embryophyta</taxon>
        <taxon>Tracheophyta</taxon>
        <taxon>Spermatophyta</taxon>
        <taxon>Magnoliopsida</taxon>
        <taxon>Liliopsida</taxon>
        <taxon>Poales</taxon>
        <taxon>Poaceae</taxon>
        <taxon>BOP clade</taxon>
        <taxon>Oryzoideae</taxon>
        <taxon>Oryzeae</taxon>
        <taxon>Zizaniinae</taxon>
        <taxon>Zizania</taxon>
    </lineage>
</organism>
<dbReference type="InterPro" id="IPR038005">
    <property type="entry name" value="RX-like_CC"/>
</dbReference>
<dbReference type="PANTHER" id="PTHR23155:SF1165">
    <property type="entry name" value="OS11G0676100 PROTEIN"/>
    <property type="match status" value="1"/>
</dbReference>
<evidence type="ECO:0000259" key="10">
    <source>
        <dbReference type="Pfam" id="PF23598"/>
    </source>
</evidence>
<dbReference type="Pfam" id="PF23598">
    <property type="entry name" value="LRR_14"/>
    <property type="match status" value="1"/>
</dbReference>
<dbReference type="SMART" id="SM00369">
    <property type="entry name" value="LRR_TYP"/>
    <property type="match status" value="3"/>
</dbReference>
<evidence type="ECO:0000256" key="6">
    <source>
        <dbReference type="ARBA" id="ARBA00023054"/>
    </source>
</evidence>
<comment type="similarity">
    <text evidence="1">Belongs to the disease resistance NB-LRR family.</text>
</comment>
<dbReference type="AlphaFoldDB" id="A0A8J5WIM8"/>
<dbReference type="Pfam" id="PF18052">
    <property type="entry name" value="Rx_N"/>
    <property type="match status" value="1"/>
</dbReference>
<evidence type="ECO:0000259" key="9">
    <source>
        <dbReference type="Pfam" id="PF23559"/>
    </source>
</evidence>
<evidence type="ECO:0000256" key="2">
    <source>
        <dbReference type="ARBA" id="ARBA00022614"/>
    </source>
</evidence>
<dbReference type="GO" id="GO:0043531">
    <property type="term" value="F:ADP binding"/>
    <property type="evidence" value="ECO:0007669"/>
    <property type="project" value="InterPro"/>
</dbReference>
<dbReference type="InterPro" id="IPR058922">
    <property type="entry name" value="WHD_DRP"/>
</dbReference>
<proteinExistence type="inferred from homology"/>
<sequence>MATIIEILVRSCVNKLQDIITEEAILILGVNKELKELQQTMEQIQYFLIDAEQRRTEELAVHNWLSKLKDAMYDADDIIDLASFQGSELLQKRPSILSCLPNIRRRRAIAVRIRDFKAELEQIFKWGETVLKLQNMQPRRQISSRRLTKTSQLVEPNLVGKEILRVCAKLVDLVLEHKDKKAYKLGIVGTGGIGKTTLAQKIYSDHRVKEVFNKKAWIYVSQKYSEVDLLKEVLRNFGVHQEQGETFAELSSKLGATVEKESFFLVLDDVWHPEVWTNLLRTPLHAAAMGIVIVTTRHDSVAMAIGVEHMHRVELMSSQVGWELLWRTMEINEEREVKNLRDIGIDIVCKCGGLPLAVKLIARVLATKDKTENEWRKFIENSAWSMSKLPTELRGALYLSYDDLPRYLKPCFLYCALHPEDSIISRDDLVRFWVAEGFIQERDRQLLEETAEEFYYELIDRNLLQPETSTFGGSKCKIHDLLRQLAWYIAEEENFLGHPKSLVAKTLIKPRRCGVNTEKDMSMLHSLDKYLIVTTRTFIVFNCKSIEVENSLIEKLGNLRILDLTGALVKSIPDCIGGMIHLRLLDLNHSSISCLPESIGSLKNLQTLSLAMCSNLHKLPLAITKLCNLRRLGLYGTPINEVPKGIGSLKFLNDLEGFPISGTSDNNTIIQDGWDLEELNHLSQLRKLQMIKLERACPSNSMDPLLTDKKHLKVLHLFYSEQTDEAYSEEDICNIEKICEQLTPPHNLEELFIAQFFGRRYPTWLDSAHLSSLKRMILFDCEACMLLPPIGQLPCLEYLRIKGATNVTKIGPEFLSCCADNLAPTKEAVAFPKLEWLVIVDMPNWEEWTFVEGDEQVPRMQLLPCLKRLELVCCPKLRGLPWQLGQEASSLEVLYVNGANCLKTVDDFPFLSREFCIAECEGLERVSNLPQVRELYLHDCPNLRCVEEVGNFELLCLDASMQDNPGGWVNELLEQGRQRLGDDLDVYMNPS</sequence>
<dbReference type="OrthoDB" id="1050628at2759"/>
<name>A0A8J5WIM8_ZIZPA</name>
<keyword evidence="2" id="KW-0433">Leucine-rich repeat</keyword>
<dbReference type="FunFam" id="1.10.10.10:FF:000322">
    <property type="entry name" value="Probable disease resistance protein At1g63360"/>
    <property type="match status" value="1"/>
</dbReference>
<keyword evidence="4" id="KW-0547">Nucleotide-binding</keyword>
<evidence type="ECO:0000256" key="5">
    <source>
        <dbReference type="ARBA" id="ARBA00022821"/>
    </source>
</evidence>
<evidence type="ECO:0000313" key="12">
    <source>
        <dbReference type="Proteomes" id="UP000729402"/>
    </source>
</evidence>
<dbReference type="Pfam" id="PF00931">
    <property type="entry name" value="NB-ARC"/>
    <property type="match status" value="1"/>
</dbReference>
<keyword evidence="6" id="KW-0175">Coiled coil</keyword>
<dbReference type="CDD" id="cd14798">
    <property type="entry name" value="RX-CC_like"/>
    <property type="match status" value="1"/>
</dbReference>
<dbReference type="Pfam" id="PF23559">
    <property type="entry name" value="WHD_DRP"/>
    <property type="match status" value="1"/>
</dbReference>
<dbReference type="InterPro" id="IPR041118">
    <property type="entry name" value="Rx_N"/>
</dbReference>
<dbReference type="GO" id="GO:0009626">
    <property type="term" value="P:plant-type hypersensitive response"/>
    <property type="evidence" value="ECO:0007669"/>
    <property type="project" value="UniProtKB-ARBA"/>
</dbReference>
<feature type="domain" description="Disease resistance R13L4/SHOC-2-like LRR" evidence="10">
    <location>
        <begin position="536"/>
        <end position="842"/>
    </location>
</feature>
<evidence type="ECO:0000259" key="8">
    <source>
        <dbReference type="Pfam" id="PF18052"/>
    </source>
</evidence>
<dbReference type="PANTHER" id="PTHR23155">
    <property type="entry name" value="DISEASE RESISTANCE PROTEIN RP"/>
    <property type="match status" value="1"/>
</dbReference>
<gene>
    <name evidence="11" type="ORF">GUJ93_ZPchr0011g27807</name>
</gene>
<protein>
    <submittedName>
        <fullName evidence="11">Uncharacterized protein</fullName>
    </submittedName>
</protein>
<evidence type="ECO:0000256" key="4">
    <source>
        <dbReference type="ARBA" id="ARBA00022741"/>
    </source>
</evidence>
<feature type="domain" description="Disease resistance protein winged helix" evidence="9">
    <location>
        <begin position="418"/>
        <end position="486"/>
    </location>
</feature>
<dbReference type="Proteomes" id="UP000729402">
    <property type="component" value="Unassembled WGS sequence"/>
</dbReference>
<dbReference type="GO" id="GO:0002758">
    <property type="term" value="P:innate immune response-activating signaling pathway"/>
    <property type="evidence" value="ECO:0007669"/>
    <property type="project" value="UniProtKB-ARBA"/>
</dbReference>
<reference evidence="11" key="2">
    <citation type="submission" date="2021-02" db="EMBL/GenBank/DDBJ databases">
        <authorList>
            <person name="Kimball J.A."/>
            <person name="Haas M.W."/>
            <person name="Macchietto M."/>
            <person name="Kono T."/>
            <person name="Duquette J."/>
            <person name="Shao M."/>
        </authorList>
    </citation>
    <scope>NUCLEOTIDE SEQUENCE</scope>
    <source>
        <tissue evidence="11">Fresh leaf tissue</tissue>
    </source>
</reference>
<keyword evidence="12" id="KW-1185">Reference proteome</keyword>
<dbReference type="InterPro" id="IPR055414">
    <property type="entry name" value="LRR_R13L4/SHOC2-like"/>
</dbReference>
<dbReference type="InterPro" id="IPR002182">
    <property type="entry name" value="NB-ARC"/>
</dbReference>
<dbReference type="InterPro" id="IPR003591">
    <property type="entry name" value="Leu-rich_rpt_typical-subtyp"/>
</dbReference>